<sequence>MASAMPDIANITGPLLLGYLFNYGLFGVLTVQTYIYYNAFPNDPATFKTLVFGVYIVETIQTIMVTWDAFQNFAYGFGDPSALDALQLLWLDVCIIDGLVAWVVQLYFAYRIHLLSRSKWLAGLIAVLFSIWKMSTAQFGGAIGTGVIAKHVGLFSKIRDKTFIAACFWLGGSAAVDVVIAIAMIFTLSRYDTGFQNTKDLVKRVIRLTMETGSLTAAFATVDLILFLVFREVPYHVTPALALAKVYSNSMLVIFNSRVRIVGGRGQTTINGQGVVVETYPEGALGMDTMASARPKTFDAHSRAERYRNPHNSLHVGVRREIEVDVDVQRRNSSELHSHPVHLNNLESKDDLRDRVVDTESTISTQKRNHLNTDW</sequence>
<dbReference type="Proteomes" id="UP001437256">
    <property type="component" value="Unassembled WGS sequence"/>
</dbReference>
<comment type="caution">
    <text evidence="3">The sequence shown here is derived from an EMBL/GenBank/DDBJ whole genome shotgun (WGS) entry which is preliminary data.</text>
</comment>
<reference evidence="3 4" key="1">
    <citation type="submission" date="2024-05" db="EMBL/GenBank/DDBJ databases">
        <title>A draft genome resource for the thread blight pathogen Marasmius tenuissimus strain MS-2.</title>
        <authorList>
            <person name="Yulfo-Soto G.E."/>
            <person name="Baruah I.K."/>
            <person name="Amoako-Attah I."/>
            <person name="Bukari Y."/>
            <person name="Meinhardt L.W."/>
            <person name="Bailey B.A."/>
            <person name="Cohen S.P."/>
        </authorList>
    </citation>
    <scope>NUCLEOTIDE SEQUENCE [LARGE SCALE GENOMIC DNA]</scope>
    <source>
        <strain evidence="3 4">MS-2</strain>
    </source>
</reference>
<dbReference type="PANTHER" id="PTHR40465">
    <property type="entry name" value="CHROMOSOME 1, WHOLE GENOME SHOTGUN SEQUENCE"/>
    <property type="match status" value="1"/>
</dbReference>
<feature type="transmembrane region" description="Helical" evidence="1">
    <location>
        <begin position="49"/>
        <end position="67"/>
    </location>
</feature>
<evidence type="ECO:0000313" key="3">
    <source>
        <dbReference type="EMBL" id="KAL0059456.1"/>
    </source>
</evidence>
<dbReference type="PANTHER" id="PTHR40465:SF1">
    <property type="entry name" value="DUF6534 DOMAIN-CONTAINING PROTEIN"/>
    <property type="match status" value="1"/>
</dbReference>
<proteinExistence type="predicted"/>
<feature type="transmembrane region" description="Helical" evidence="1">
    <location>
        <begin position="20"/>
        <end position="37"/>
    </location>
</feature>
<feature type="transmembrane region" description="Helical" evidence="1">
    <location>
        <begin position="163"/>
        <end position="188"/>
    </location>
</feature>
<name>A0ABR2ZCY4_9AGAR</name>
<keyword evidence="4" id="KW-1185">Reference proteome</keyword>
<gene>
    <name evidence="3" type="ORF">AAF712_013800</name>
</gene>
<feature type="transmembrane region" description="Helical" evidence="1">
    <location>
        <begin position="87"/>
        <end position="108"/>
    </location>
</feature>
<keyword evidence="1" id="KW-0472">Membrane</keyword>
<evidence type="ECO:0000256" key="1">
    <source>
        <dbReference type="SAM" id="Phobius"/>
    </source>
</evidence>
<feature type="transmembrane region" description="Helical" evidence="1">
    <location>
        <begin position="208"/>
        <end position="230"/>
    </location>
</feature>
<accession>A0ABR2ZCY4</accession>
<evidence type="ECO:0000313" key="4">
    <source>
        <dbReference type="Proteomes" id="UP001437256"/>
    </source>
</evidence>
<dbReference type="Pfam" id="PF20152">
    <property type="entry name" value="DUF6534"/>
    <property type="match status" value="1"/>
</dbReference>
<organism evidence="3 4">
    <name type="scientific">Marasmius tenuissimus</name>
    <dbReference type="NCBI Taxonomy" id="585030"/>
    <lineage>
        <taxon>Eukaryota</taxon>
        <taxon>Fungi</taxon>
        <taxon>Dikarya</taxon>
        <taxon>Basidiomycota</taxon>
        <taxon>Agaricomycotina</taxon>
        <taxon>Agaricomycetes</taxon>
        <taxon>Agaricomycetidae</taxon>
        <taxon>Agaricales</taxon>
        <taxon>Marasmiineae</taxon>
        <taxon>Marasmiaceae</taxon>
        <taxon>Marasmius</taxon>
    </lineage>
</organism>
<feature type="transmembrane region" description="Helical" evidence="1">
    <location>
        <begin position="120"/>
        <end position="143"/>
    </location>
</feature>
<dbReference type="InterPro" id="IPR045339">
    <property type="entry name" value="DUF6534"/>
</dbReference>
<dbReference type="EMBL" id="JBBXMP010000226">
    <property type="protein sequence ID" value="KAL0059456.1"/>
    <property type="molecule type" value="Genomic_DNA"/>
</dbReference>
<keyword evidence="1" id="KW-0812">Transmembrane</keyword>
<evidence type="ECO:0000259" key="2">
    <source>
        <dbReference type="Pfam" id="PF20152"/>
    </source>
</evidence>
<protein>
    <recommendedName>
        <fullName evidence="2">DUF6534 domain-containing protein</fullName>
    </recommendedName>
</protein>
<feature type="domain" description="DUF6534" evidence="2">
    <location>
        <begin position="173"/>
        <end position="259"/>
    </location>
</feature>
<keyword evidence="1" id="KW-1133">Transmembrane helix</keyword>